<dbReference type="Proteomes" id="UP000287651">
    <property type="component" value="Unassembled WGS sequence"/>
</dbReference>
<organism evidence="1 2">
    <name type="scientific">Ensete ventricosum</name>
    <name type="common">Abyssinian banana</name>
    <name type="synonym">Musa ensete</name>
    <dbReference type="NCBI Taxonomy" id="4639"/>
    <lineage>
        <taxon>Eukaryota</taxon>
        <taxon>Viridiplantae</taxon>
        <taxon>Streptophyta</taxon>
        <taxon>Embryophyta</taxon>
        <taxon>Tracheophyta</taxon>
        <taxon>Spermatophyta</taxon>
        <taxon>Magnoliopsida</taxon>
        <taxon>Liliopsida</taxon>
        <taxon>Zingiberales</taxon>
        <taxon>Musaceae</taxon>
        <taxon>Ensete</taxon>
    </lineage>
</organism>
<dbReference type="EMBL" id="AMZH03000664">
    <property type="protein sequence ID" value="RRT82588.1"/>
    <property type="molecule type" value="Genomic_DNA"/>
</dbReference>
<protein>
    <submittedName>
        <fullName evidence="1">Uncharacterized protein</fullName>
    </submittedName>
</protein>
<gene>
    <name evidence="1" type="ORF">B296_00003144</name>
</gene>
<comment type="caution">
    <text evidence="1">The sequence shown here is derived from an EMBL/GenBank/DDBJ whole genome shotgun (WGS) entry which is preliminary data.</text>
</comment>
<reference evidence="1 2" key="1">
    <citation type="journal article" date="2014" name="Agronomy (Basel)">
        <title>A Draft Genome Sequence for Ensete ventricosum, the Drought-Tolerant Tree Against Hunger.</title>
        <authorList>
            <person name="Harrison J."/>
            <person name="Moore K.A."/>
            <person name="Paszkiewicz K."/>
            <person name="Jones T."/>
            <person name="Grant M."/>
            <person name="Ambacheew D."/>
            <person name="Muzemil S."/>
            <person name="Studholme D.J."/>
        </authorList>
    </citation>
    <scope>NUCLEOTIDE SEQUENCE [LARGE SCALE GENOMIC DNA]</scope>
</reference>
<sequence length="116" mass="12507">MEFIGVSILEITLGGLRLATRFMAGSFLRKSDNFWCFFTGEVIELKDVVLRRGVAIAFSDVVALSIVDTLEEIGKGDGLFTSVTSRVLVGIKGYGGQGGRVVMIVSNASSCYTRDC</sequence>
<evidence type="ECO:0000313" key="1">
    <source>
        <dbReference type="EMBL" id="RRT82588.1"/>
    </source>
</evidence>
<name>A0A427B290_ENSVE</name>
<dbReference type="AlphaFoldDB" id="A0A427B290"/>
<accession>A0A427B290</accession>
<proteinExistence type="predicted"/>
<evidence type="ECO:0000313" key="2">
    <source>
        <dbReference type="Proteomes" id="UP000287651"/>
    </source>
</evidence>